<keyword evidence="6 8" id="KW-0472">Membrane</keyword>
<dbReference type="Proteomes" id="UP000494106">
    <property type="component" value="Unassembled WGS sequence"/>
</dbReference>
<dbReference type="OrthoDB" id="18585at2759"/>
<evidence type="ECO:0000256" key="6">
    <source>
        <dbReference type="ARBA" id="ARBA00023136"/>
    </source>
</evidence>
<evidence type="ECO:0000313" key="12">
    <source>
        <dbReference type="Proteomes" id="UP000494256"/>
    </source>
</evidence>
<dbReference type="PANTHER" id="PTHR11923">
    <property type="entry name" value="SCAVENGER RECEPTOR CLASS B TYPE-1 SR-B1"/>
    <property type="match status" value="1"/>
</dbReference>
<evidence type="ECO:0000256" key="7">
    <source>
        <dbReference type="ARBA" id="ARBA00023180"/>
    </source>
</evidence>
<dbReference type="EMBL" id="CADEBD010000293">
    <property type="protein sequence ID" value="CAB3233635.1"/>
    <property type="molecule type" value="Genomic_DNA"/>
</dbReference>
<feature type="transmembrane region" description="Helical" evidence="8">
    <location>
        <begin position="525"/>
        <end position="544"/>
    </location>
</feature>
<evidence type="ECO:0000313" key="10">
    <source>
        <dbReference type="EMBL" id="CAB3257426.1"/>
    </source>
</evidence>
<dbReference type="GO" id="GO:0005737">
    <property type="term" value="C:cytoplasm"/>
    <property type="evidence" value="ECO:0007669"/>
    <property type="project" value="TreeGrafter"/>
</dbReference>
<dbReference type="AlphaFoldDB" id="A0A8S0ZK70"/>
<evidence type="ECO:0000313" key="9">
    <source>
        <dbReference type="EMBL" id="CAB3233635.1"/>
    </source>
</evidence>
<comment type="subcellular location">
    <subcellularLocation>
        <location evidence="1">Cell membrane</location>
    </subcellularLocation>
</comment>
<keyword evidence="3" id="KW-1003">Cell membrane</keyword>
<dbReference type="EMBL" id="CADEBC010000591">
    <property type="protein sequence ID" value="CAB3257426.1"/>
    <property type="molecule type" value="Genomic_DNA"/>
</dbReference>
<comment type="similarity">
    <text evidence="2">Belongs to the CD36 family.</text>
</comment>
<proteinExistence type="inferred from homology"/>
<dbReference type="GO" id="GO:0005886">
    <property type="term" value="C:plasma membrane"/>
    <property type="evidence" value="ECO:0007669"/>
    <property type="project" value="UniProtKB-SubCell"/>
</dbReference>
<reference evidence="11 12" key="1">
    <citation type="submission" date="2020-04" db="EMBL/GenBank/DDBJ databases">
        <authorList>
            <person name="Wallbank WR R."/>
            <person name="Pardo Diaz C."/>
            <person name="Kozak K."/>
            <person name="Martin S."/>
            <person name="Jiggins C."/>
            <person name="Moest M."/>
            <person name="Warren A I."/>
            <person name="Byers J.R.P. K."/>
            <person name="Montejo-Kovacevich G."/>
            <person name="Yen C E."/>
        </authorList>
    </citation>
    <scope>NUCLEOTIDE SEQUENCE [LARGE SCALE GENOMIC DNA]</scope>
</reference>
<dbReference type="Proteomes" id="UP000494256">
    <property type="component" value="Unassembled WGS sequence"/>
</dbReference>
<keyword evidence="4 8" id="KW-0812">Transmembrane</keyword>
<evidence type="ECO:0000256" key="4">
    <source>
        <dbReference type="ARBA" id="ARBA00022692"/>
    </source>
</evidence>
<evidence type="ECO:0000256" key="5">
    <source>
        <dbReference type="ARBA" id="ARBA00022989"/>
    </source>
</evidence>
<keyword evidence="5 8" id="KW-1133">Transmembrane helix</keyword>
<comment type="caution">
    <text evidence="9">The sequence shown here is derived from an EMBL/GenBank/DDBJ whole genome shotgun (WGS) entry which is preliminary data.</text>
</comment>
<evidence type="ECO:0000256" key="2">
    <source>
        <dbReference type="ARBA" id="ARBA00010532"/>
    </source>
</evidence>
<sequence length="688" mass="79662">MKDLVQIWNSVTNRRYSSVNTSELKDLSNNRLKKSEIDTYESNLAECEVLNCKFNDDLEFNNRKDAIINRLFERRKKGQIGRQPKCLFMLLMLGFFALASGCFILFLKPYDYFFSMKSVLSDGGEIFEMWRKPEVELYLKVYLFNVTNAEEYMAGIDDKVKVKEVGPFVYREHLEHEVQRFNENGTVSVIPRHPLSWVEELSEGNKEDDTLFLVNIALLSIANVASKKNPFTRFGLNNVITFTNSKPFVKMTAREFMMGYKSELMTLGNTFLPGWIYFDKLGLIDRMYDFVGDYETVFTGTDDVRKSGLIDTYRGSTDLPQWHGKHCSNVQYASDGTKFVGGASKNESILFYRKSLCRAAPLIPVDEGVRRGLHGYKYTFPEHMMDNGKYIKENKCFCREGVCLPDGLIDVTDCYYGFPIALSYPHFWKTDKVVLDKVEGLTPSQEKHETAFWIEPQSGLPLEVSSKFQINMALGDISMIRNVERFSNMFLPLLWFDIKMYQLPQSLQQRFSLYLNILPVVEQTAMYALFVTGAVFILTTVYMLTFKVMFRKPRDFENWKEKDGVYAPCEVPLTDTDTDVENNKSLLKFHSEKIKDFSARLSDKVYDTVGGVKDKMVGELNNVKHVFDKKDNKNNDQSYAEVKQSDSEDDCKYLEILDDGSDLVFNQKYETRRTEKLKDLESQNRMDS</sequence>
<accession>A0A8S0ZK70</accession>
<keyword evidence="11" id="KW-1185">Reference proteome</keyword>
<dbReference type="PANTHER" id="PTHR11923:SF67">
    <property type="entry name" value="RE68569P"/>
    <property type="match status" value="1"/>
</dbReference>
<organism evidence="9 12">
    <name type="scientific">Arctia plantaginis</name>
    <name type="common">Wood tiger moth</name>
    <name type="synonym">Phalaena plantaginis</name>
    <dbReference type="NCBI Taxonomy" id="874455"/>
    <lineage>
        <taxon>Eukaryota</taxon>
        <taxon>Metazoa</taxon>
        <taxon>Ecdysozoa</taxon>
        <taxon>Arthropoda</taxon>
        <taxon>Hexapoda</taxon>
        <taxon>Insecta</taxon>
        <taxon>Pterygota</taxon>
        <taxon>Neoptera</taxon>
        <taxon>Endopterygota</taxon>
        <taxon>Lepidoptera</taxon>
        <taxon>Glossata</taxon>
        <taxon>Ditrysia</taxon>
        <taxon>Noctuoidea</taxon>
        <taxon>Erebidae</taxon>
        <taxon>Arctiinae</taxon>
        <taxon>Arctia</taxon>
    </lineage>
</organism>
<feature type="transmembrane region" description="Helical" evidence="8">
    <location>
        <begin position="86"/>
        <end position="107"/>
    </location>
</feature>
<dbReference type="PRINTS" id="PR01609">
    <property type="entry name" value="CD36FAMILY"/>
</dbReference>
<evidence type="ECO:0000256" key="3">
    <source>
        <dbReference type="ARBA" id="ARBA00022475"/>
    </source>
</evidence>
<evidence type="ECO:0000256" key="8">
    <source>
        <dbReference type="SAM" id="Phobius"/>
    </source>
</evidence>
<evidence type="ECO:0008006" key="13">
    <source>
        <dbReference type="Google" id="ProtNLM"/>
    </source>
</evidence>
<protein>
    <recommendedName>
        <fullName evidence="13">Scavenger receptor class B member 1</fullName>
    </recommendedName>
</protein>
<dbReference type="GO" id="GO:0005044">
    <property type="term" value="F:scavenger receptor activity"/>
    <property type="evidence" value="ECO:0007669"/>
    <property type="project" value="TreeGrafter"/>
</dbReference>
<dbReference type="Pfam" id="PF01130">
    <property type="entry name" value="CD36"/>
    <property type="match status" value="1"/>
</dbReference>
<name>A0A8S0ZK70_ARCPL</name>
<gene>
    <name evidence="10" type="ORF">APLA_LOCUS15962</name>
    <name evidence="9" type="ORF">APLA_LOCUS6166</name>
</gene>
<evidence type="ECO:0000256" key="1">
    <source>
        <dbReference type="ARBA" id="ARBA00004236"/>
    </source>
</evidence>
<dbReference type="InterPro" id="IPR002159">
    <property type="entry name" value="CD36_fam"/>
</dbReference>
<evidence type="ECO:0000313" key="11">
    <source>
        <dbReference type="Proteomes" id="UP000494106"/>
    </source>
</evidence>
<keyword evidence="7" id="KW-0325">Glycoprotein</keyword>